<dbReference type="PIRSF" id="PIRSF018266">
    <property type="entry name" value="FecR"/>
    <property type="match status" value="1"/>
</dbReference>
<evidence type="ECO:0000313" key="5">
    <source>
        <dbReference type="EMBL" id="SDH78705.1"/>
    </source>
</evidence>
<dbReference type="GO" id="GO:0016989">
    <property type="term" value="F:sigma factor antagonist activity"/>
    <property type="evidence" value="ECO:0007669"/>
    <property type="project" value="TreeGrafter"/>
</dbReference>
<proteinExistence type="predicted"/>
<feature type="domain" description="FecR protein" evidence="2">
    <location>
        <begin position="132"/>
        <end position="222"/>
    </location>
</feature>
<dbReference type="Pfam" id="PF16220">
    <property type="entry name" value="DUF4880"/>
    <property type="match status" value="1"/>
</dbReference>
<evidence type="ECO:0000313" key="6">
    <source>
        <dbReference type="Proteomes" id="UP000182894"/>
    </source>
</evidence>
<dbReference type="InterPro" id="IPR012373">
    <property type="entry name" value="Ferrdict_sens_TM"/>
</dbReference>
<organism evidence="5 6">
    <name type="scientific">Pseudomonas abietaniphila</name>
    <dbReference type="NCBI Taxonomy" id="89065"/>
    <lineage>
        <taxon>Bacteria</taxon>
        <taxon>Pseudomonadati</taxon>
        <taxon>Pseudomonadota</taxon>
        <taxon>Gammaproteobacteria</taxon>
        <taxon>Pseudomonadales</taxon>
        <taxon>Pseudomonadaceae</taxon>
        <taxon>Pseudomonas</taxon>
    </lineage>
</organism>
<protein>
    <submittedName>
        <fullName evidence="5">FecR family protein</fullName>
    </submittedName>
</protein>
<dbReference type="PANTHER" id="PTHR30273">
    <property type="entry name" value="PERIPLASMIC SIGNAL SENSOR AND SIGMA FACTOR ACTIVATOR FECR-RELATED"/>
    <property type="match status" value="1"/>
</dbReference>
<dbReference type="OrthoDB" id="7030008at2"/>
<dbReference type="Gene3D" id="3.55.50.30">
    <property type="match status" value="1"/>
</dbReference>
<evidence type="ECO:0000259" key="4">
    <source>
        <dbReference type="Pfam" id="PF16344"/>
    </source>
</evidence>
<sequence length="336" mass="36574">MKAPSDTTLVVTPEHHETALSWLSVLHDQPTVAEQTRFSRWLKADPAHAQAYAEAQVMWEMTEAPAAKLAGEDAVALEALLKAMDAPRPAGRSRQPLMRWSAGLAIAACLVLMVSVGLGVQPQRWIDDFGADYVSAPGQVRSVMLADGSRVTLDADSAVAVHFTPGERHVELRRGAAFFQVTHTGEPFVVEGGKGETRVLGTQFEVRLQPGGAQVTVLSGRVGVRAGVDEPQQILTAGQRVSYDRTHTRDPSVVDSESQLAWRQGWLNYYRTPLAQVIDDLSRYYPGRIVVLNERLAAKTVSGSFPSKDPLAVLAALKSVVGFEQYEALGRVIVIR</sequence>
<gene>
    <name evidence="5" type="ORF">SAMN05216605_108137</name>
</gene>
<dbReference type="RefSeq" id="WP_074753657.1">
    <property type="nucleotide sequence ID" value="NZ_FNCO01000008.1"/>
</dbReference>
<feature type="transmembrane region" description="Helical" evidence="1">
    <location>
        <begin position="97"/>
        <end position="120"/>
    </location>
</feature>
<keyword evidence="1" id="KW-1133">Transmembrane helix</keyword>
<dbReference type="AlphaFoldDB" id="A0A1G8F9D4"/>
<evidence type="ECO:0000259" key="3">
    <source>
        <dbReference type="Pfam" id="PF16220"/>
    </source>
</evidence>
<keyword evidence="6" id="KW-1185">Reference proteome</keyword>
<accession>A0A1G8F9D4</accession>
<dbReference type="InterPro" id="IPR032508">
    <property type="entry name" value="FecR_C"/>
</dbReference>
<reference evidence="6" key="1">
    <citation type="submission" date="2016-10" db="EMBL/GenBank/DDBJ databases">
        <authorList>
            <person name="Varghese N."/>
            <person name="Submissions S."/>
        </authorList>
    </citation>
    <scope>NUCLEOTIDE SEQUENCE [LARGE SCALE GENOMIC DNA]</scope>
    <source>
        <strain evidence="6">ATCC 700689</strain>
    </source>
</reference>
<dbReference type="Proteomes" id="UP000182894">
    <property type="component" value="Unassembled WGS sequence"/>
</dbReference>
<feature type="domain" description="Protein FecR C-terminal" evidence="4">
    <location>
        <begin position="267"/>
        <end position="334"/>
    </location>
</feature>
<dbReference type="Pfam" id="PF16344">
    <property type="entry name" value="FecR_C"/>
    <property type="match status" value="1"/>
</dbReference>
<name>A0A1G8F9D4_9PSED</name>
<dbReference type="EMBL" id="FNCO01000008">
    <property type="protein sequence ID" value="SDH78705.1"/>
    <property type="molecule type" value="Genomic_DNA"/>
</dbReference>
<keyword evidence="1" id="KW-0472">Membrane</keyword>
<feature type="domain" description="FecR N-terminal" evidence="3">
    <location>
        <begin position="18"/>
        <end position="56"/>
    </location>
</feature>
<dbReference type="STRING" id="89065.SAMN05216605_108137"/>
<dbReference type="PANTHER" id="PTHR30273:SF2">
    <property type="entry name" value="PROTEIN FECR"/>
    <property type="match status" value="1"/>
</dbReference>
<evidence type="ECO:0000256" key="1">
    <source>
        <dbReference type="SAM" id="Phobius"/>
    </source>
</evidence>
<evidence type="ECO:0000259" key="2">
    <source>
        <dbReference type="Pfam" id="PF04773"/>
    </source>
</evidence>
<dbReference type="Pfam" id="PF04773">
    <property type="entry name" value="FecR"/>
    <property type="match status" value="1"/>
</dbReference>
<dbReference type="InterPro" id="IPR006860">
    <property type="entry name" value="FecR"/>
</dbReference>
<keyword evidence="1" id="KW-0812">Transmembrane</keyword>
<dbReference type="InterPro" id="IPR032623">
    <property type="entry name" value="FecR_N"/>
</dbReference>
<dbReference type="Gene3D" id="2.60.120.1440">
    <property type="match status" value="1"/>
</dbReference>